<protein>
    <recommendedName>
        <fullName evidence="2">CARDB domain-containing protein</fullName>
    </recommendedName>
</protein>
<reference evidence="1" key="1">
    <citation type="journal article" date="2014" name="Front. Microbiol.">
        <title>High frequency of phylogenetically diverse reductive dehalogenase-homologous genes in deep subseafloor sedimentary metagenomes.</title>
        <authorList>
            <person name="Kawai M."/>
            <person name="Futagami T."/>
            <person name="Toyoda A."/>
            <person name="Takaki Y."/>
            <person name="Nishi S."/>
            <person name="Hori S."/>
            <person name="Arai W."/>
            <person name="Tsubouchi T."/>
            <person name="Morono Y."/>
            <person name="Uchiyama I."/>
            <person name="Ito T."/>
            <person name="Fujiyama A."/>
            <person name="Inagaki F."/>
            <person name="Takami H."/>
        </authorList>
    </citation>
    <scope>NUCLEOTIDE SEQUENCE</scope>
    <source>
        <strain evidence="1">Expedition CK06-06</strain>
    </source>
</reference>
<sequence length="263" mass="29530">MSFEPITKIGNIQPNEIKNISIPISGEMDLKNDNAEIKIEIIEKDGFDAFPVEMKIPTNQFEVPDVVVADAAFSVDDGGNIELNKNIRLKILVQNIGAGNAEDINVEFKLLNENSFLTGEIDKITFKELKSGDYKEIGIEFIATRRYRYDNIPVKIDISEKWNKYARDTITSARLGGVSKTELMVIEGINNTGKKEIRIASLSSEVDKLIPINDIKNPNRYALVVGNEDYTSHQRGINTESDVLFARNDAEIFKKYLINTLGV</sequence>
<evidence type="ECO:0000313" key="1">
    <source>
        <dbReference type="EMBL" id="GAG66379.1"/>
    </source>
</evidence>
<feature type="non-terminal residue" evidence="1">
    <location>
        <position position="263"/>
    </location>
</feature>
<organism evidence="1">
    <name type="scientific">marine sediment metagenome</name>
    <dbReference type="NCBI Taxonomy" id="412755"/>
    <lineage>
        <taxon>unclassified sequences</taxon>
        <taxon>metagenomes</taxon>
        <taxon>ecological metagenomes</taxon>
    </lineage>
</organism>
<accession>X0ZAZ5</accession>
<gene>
    <name evidence="1" type="ORF">S01H4_04751</name>
</gene>
<dbReference type="AlphaFoldDB" id="X0ZAZ5"/>
<comment type="caution">
    <text evidence="1">The sequence shown here is derived from an EMBL/GenBank/DDBJ whole genome shotgun (WGS) entry which is preliminary data.</text>
</comment>
<evidence type="ECO:0008006" key="2">
    <source>
        <dbReference type="Google" id="ProtNLM"/>
    </source>
</evidence>
<name>X0ZAZ5_9ZZZZ</name>
<proteinExistence type="predicted"/>
<dbReference type="EMBL" id="BART01001303">
    <property type="protein sequence ID" value="GAG66379.1"/>
    <property type="molecule type" value="Genomic_DNA"/>
</dbReference>